<dbReference type="Pfam" id="PF02463">
    <property type="entry name" value="SMC_N"/>
    <property type="match status" value="1"/>
</dbReference>
<evidence type="ECO:0000256" key="5">
    <source>
        <dbReference type="ARBA" id="ARBA00023306"/>
    </source>
</evidence>
<dbReference type="GO" id="GO:0051301">
    <property type="term" value="P:cell division"/>
    <property type="evidence" value="ECO:0007669"/>
    <property type="project" value="UniProtKB-KW"/>
</dbReference>
<protein>
    <recommendedName>
        <fullName evidence="6">RecF/RecN/SMC N-terminal domain-containing protein</fullName>
    </recommendedName>
</protein>
<evidence type="ECO:0000256" key="1">
    <source>
        <dbReference type="ARBA" id="ARBA00004123"/>
    </source>
</evidence>
<dbReference type="GO" id="GO:0003677">
    <property type="term" value="F:DNA binding"/>
    <property type="evidence" value="ECO:0007669"/>
    <property type="project" value="TreeGrafter"/>
</dbReference>
<name>A0A8S3E833_9BILA</name>
<dbReference type="SUPFAM" id="SSF52540">
    <property type="entry name" value="P-loop containing nucleoside triphosphate hydrolases"/>
    <property type="match status" value="1"/>
</dbReference>
<keyword evidence="5" id="KW-0131">Cell cycle</keyword>
<dbReference type="InterPro" id="IPR003395">
    <property type="entry name" value="RecF/RecN/SMC_N"/>
</dbReference>
<comment type="subcellular location">
    <subcellularLocation>
        <location evidence="1">Nucleus</location>
    </subcellularLocation>
</comment>
<feature type="non-terminal residue" evidence="8">
    <location>
        <position position="1"/>
    </location>
</feature>
<keyword evidence="4" id="KW-0539">Nucleus</keyword>
<organism evidence="8 9">
    <name type="scientific">Rotaria magnacalcarata</name>
    <dbReference type="NCBI Taxonomy" id="392030"/>
    <lineage>
        <taxon>Eukaryota</taxon>
        <taxon>Metazoa</taxon>
        <taxon>Spiralia</taxon>
        <taxon>Gnathifera</taxon>
        <taxon>Rotifera</taxon>
        <taxon>Eurotatoria</taxon>
        <taxon>Bdelloidea</taxon>
        <taxon>Philodinida</taxon>
        <taxon>Philodinidae</taxon>
        <taxon>Rotaria</taxon>
    </lineage>
</organism>
<dbReference type="AlphaFoldDB" id="A0A8S3E833"/>
<dbReference type="PANTHER" id="PTHR18937:SF12">
    <property type="entry name" value="STRUCTURAL MAINTENANCE OF CHROMOSOMES PROTEIN"/>
    <property type="match status" value="1"/>
</dbReference>
<evidence type="ECO:0000313" key="8">
    <source>
        <dbReference type="EMBL" id="CAF5037747.1"/>
    </source>
</evidence>
<proteinExistence type="predicted"/>
<evidence type="ECO:0000256" key="3">
    <source>
        <dbReference type="ARBA" id="ARBA00022776"/>
    </source>
</evidence>
<reference evidence="8" key="1">
    <citation type="submission" date="2021-02" db="EMBL/GenBank/DDBJ databases">
        <authorList>
            <person name="Nowell W R."/>
        </authorList>
    </citation>
    <scope>NUCLEOTIDE SEQUENCE</scope>
</reference>
<evidence type="ECO:0000313" key="7">
    <source>
        <dbReference type="EMBL" id="CAF5033106.1"/>
    </source>
</evidence>
<dbReference type="Gene3D" id="3.40.50.300">
    <property type="entry name" value="P-loop containing nucleotide triphosphate hydrolases"/>
    <property type="match status" value="1"/>
</dbReference>
<keyword evidence="3" id="KW-0498">Mitosis</keyword>
<dbReference type="GO" id="GO:0005634">
    <property type="term" value="C:nucleus"/>
    <property type="evidence" value="ECO:0007669"/>
    <property type="project" value="UniProtKB-SubCell"/>
</dbReference>
<evidence type="ECO:0000256" key="2">
    <source>
        <dbReference type="ARBA" id="ARBA00022618"/>
    </source>
</evidence>
<dbReference type="GO" id="GO:0008278">
    <property type="term" value="C:cohesin complex"/>
    <property type="evidence" value="ECO:0007669"/>
    <property type="project" value="TreeGrafter"/>
</dbReference>
<dbReference type="PANTHER" id="PTHR18937">
    <property type="entry name" value="STRUCTURAL MAINTENANCE OF CHROMOSOMES SMC FAMILY MEMBER"/>
    <property type="match status" value="1"/>
</dbReference>
<dbReference type="EMBL" id="CAJOBI010219494">
    <property type="protein sequence ID" value="CAF5037747.1"/>
    <property type="molecule type" value="Genomic_DNA"/>
</dbReference>
<evidence type="ECO:0000259" key="6">
    <source>
        <dbReference type="Pfam" id="PF02463"/>
    </source>
</evidence>
<sequence length="57" mass="6264">YVEIDNFKSYKGHIVIGPLRKFTAIIGPNGSGKSNLMDAISFVLGEPTKSLRVRKLS</sequence>
<dbReference type="Proteomes" id="UP000676336">
    <property type="component" value="Unassembled WGS sequence"/>
</dbReference>
<feature type="non-terminal residue" evidence="8">
    <location>
        <position position="57"/>
    </location>
</feature>
<comment type="caution">
    <text evidence="8">The sequence shown here is derived from an EMBL/GenBank/DDBJ whole genome shotgun (WGS) entry which is preliminary data.</text>
</comment>
<evidence type="ECO:0000256" key="4">
    <source>
        <dbReference type="ARBA" id="ARBA00023242"/>
    </source>
</evidence>
<dbReference type="InterPro" id="IPR027417">
    <property type="entry name" value="P-loop_NTPase"/>
</dbReference>
<feature type="domain" description="RecF/RecN/SMC N-terminal" evidence="6">
    <location>
        <begin position="2"/>
        <end position="56"/>
    </location>
</feature>
<dbReference type="GO" id="GO:0007062">
    <property type="term" value="P:sister chromatid cohesion"/>
    <property type="evidence" value="ECO:0007669"/>
    <property type="project" value="TreeGrafter"/>
</dbReference>
<dbReference type="EMBL" id="CAJOBI010217478">
    <property type="protein sequence ID" value="CAF5033106.1"/>
    <property type="molecule type" value="Genomic_DNA"/>
</dbReference>
<evidence type="ECO:0000313" key="9">
    <source>
        <dbReference type="Proteomes" id="UP000676336"/>
    </source>
</evidence>
<gene>
    <name evidence="7" type="ORF">SMN809_LOCUS58230</name>
    <name evidence="8" type="ORF">SMN809_LOCUS58480</name>
</gene>
<accession>A0A8S3E833</accession>
<keyword evidence="2" id="KW-0132">Cell division</keyword>